<feature type="region of interest" description="Disordered" evidence="1">
    <location>
        <begin position="1986"/>
        <end position="2019"/>
    </location>
</feature>
<feature type="compositionally biased region" description="Low complexity" evidence="1">
    <location>
        <begin position="2045"/>
        <end position="2056"/>
    </location>
</feature>
<evidence type="ECO:0000256" key="1">
    <source>
        <dbReference type="SAM" id="MobiDB-lite"/>
    </source>
</evidence>
<dbReference type="PANTHER" id="PTHR21469">
    <property type="entry name" value="EXOPHILIN-5"/>
    <property type="match status" value="1"/>
</dbReference>
<dbReference type="PANTHER" id="PTHR21469:SF4">
    <property type="entry name" value="EXOPHILIN-5"/>
    <property type="match status" value="1"/>
</dbReference>
<feature type="region of interest" description="Disordered" evidence="1">
    <location>
        <begin position="1557"/>
        <end position="1583"/>
    </location>
</feature>
<gene>
    <name evidence="3" type="ORF">scyTo_0011944</name>
</gene>
<evidence type="ECO:0000313" key="4">
    <source>
        <dbReference type="Proteomes" id="UP000288216"/>
    </source>
</evidence>
<organism evidence="3 4">
    <name type="scientific">Scyliorhinus torazame</name>
    <name type="common">Cloudy catshark</name>
    <name type="synonym">Catulus torazame</name>
    <dbReference type="NCBI Taxonomy" id="75743"/>
    <lineage>
        <taxon>Eukaryota</taxon>
        <taxon>Metazoa</taxon>
        <taxon>Chordata</taxon>
        <taxon>Craniata</taxon>
        <taxon>Vertebrata</taxon>
        <taxon>Chondrichthyes</taxon>
        <taxon>Elasmobranchii</taxon>
        <taxon>Galeomorphii</taxon>
        <taxon>Galeoidea</taxon>
        <taxon>Carcharhiniformes</taxon>
        <taxon>Scyliorhinidae</taxon>
        <taxon>Scyliorhinus</taxon>
    </lineage>
</organism>
<proteinExistence type="predicted"/>
<protein>
    <recommendedName>
        <fullName evidence="2">RabBD domain-containing protein</fullName>
    </recommendedName>
</protein>
<accession>A0A401NYP0</accession>
<dbReference type="OMA" id="YQSENHG"/>
<dbReference type="InterPro" id="IPR010911">
    <property type="entry name" value="Rab_BD"/>
</dbReference>
<feature type="compositionally biased region" description="Low complexity" evidence="1">
    <location>
        <begin position="134"/>
        <end position="148"/>
    </location>
</feature>
<name>A0A401NYP0_SCYTO</name>
<dbReference type="OrthoDB" id="9943459at2759"/>
<evidence type="ECO:0000259" key="2">
    <source>
        <dbReference type="PROSITE" id="PS50916"/>
    </source>
</evidence>
<evidence type="ECO:0000313" key="3">
    <source>
        <dbReference type="EMBL" id="GCB66022.1"/>
    </source>
</evidence>
<keyword evidence="4" id="KW-1185">Reference proteome</keyword>
<dbReference type="GO" id="GO:0031267">
    <property type="term" value="F:small GTPase binding"/>
    <property type="evidence" value="ECO:0007669"/>
    <property type="project" value="InterPro"/>
</dbReference>
<reference evidence="3 4" key="1">
    <citation type="journal article" date="2018" name="Nat. Ecol. Evol.">
        <title>Shark genomes provide insights into elasmobranch evolution and the origin of vertebrates.</title>
        <authorList>
            <person name="Hara Y"/>
            <person name="Yamaguchi K"/>
            <person name="Onimaru K"/>
            <person name="Kadota M"/>
            <person name="Koyanagi M"/>
            <person name="Keeley SD"/>
            <person name="Tatsumi K"/>
            <person name="Tanaka K"/>
            <person name="Motone F"/>
            <person name="Kageyama Y"/>
            <person name="Nozu R"/>
            <person name="Adachi N"/>
            <person name="Nishimura O"/>
            <person name="Nakagawa R"/>
            <person name="Tanegashima C"/>
            <person name="Kiyatake I"/>
            <person name="Matsumoto R"/>
            <person name="Murakumo K"/>
            <person name="Nishida K"/>
            <person name="Terakita A"/>
            <person name="Kuratani S"/>
            <person name="Sato K"/>
            <person name="Hyodo S Kuraku.S."/>
        </authorList>
    </citation>
    <scope>NUCLEOTIDE SEQUENCE [LARGE SCALE GENOMIC DNA]</scope>
</reference>
<dbReference type="Proteomes" id="UP000288216">
    <property type="component" value="Unassembled WGS sequence"/>
</dbReference>
<dbReference type="PROSITE" id="PS50916">
    <property type="entry name" value="RABBD"/>
    <property type="match status" value="1"/>
</dbReference>
<feature type="domain" description="RabBD" evidence="2">
    <location>
        <begin position="13"/>
        <end position="69"/>
    </location>
</feature>
<comment type="caution">
    <text evidence="3">The sequence shown here is derived from an EMBL/GenBank/DDBJ whole genome shotgun (WGS) entry which is preliminary data.</text>
</comment>
<feature type="region of interest" description="Disordered" evidence="1">
    <location>
        <begin position="447"/>
        <end position="473"/>
    </location>
</feature>
<feature type="compositionally biased region" description="Basic and acidic residues" evidence="1">
    <location>
        <begin position="1986"/>
        <end position="1997"/>
    </location>
</feature>
<dbReference type="GO" id="GO:0006886">
    <property type="term" value="P:intracellular protein transport"/>
    <property type="evidence" value="ECO:0007669"/>
    <property type="project" value="InterPro"/>
</dbReference>
<dbReference type="EMBL" id="BFAA01005618">
    <property type="protein sequence ID" value="GCB66022.1"/>
    <property type="molecule type" value="Genomic_DNA"/>
</dbReference>
<feature type="region of interest" description="Disordered" evidence="1">
    <location>
        <begin position="103"/>
        <end position="156"/>
    </location>
</feature>
<dbReference type="InterPro" id="IPR039916">
    <property type="entry name" value="EXPH5"/>
</dbReference>
<feature type="compositionally biased region" description="Basic and acidic residues" evidence="1">
    <location>
        <begin position="453"/>
        <end position="464"/>
    </location>
</feature>
<feature type="compositionally biased region" description="Polar residues" evidence="1">
    <location>
        <begin position="107"/>
        <end position="117"/>
    </location>
</feature>
<sequence length="2102" mass="235450">MSSRSRTSKSKHSVDLGFLSKEEVSAVLDVLERDKEVQRMNSERLREIKKTNQDKLWLKGVTGQWFEEIRKAKFKDQTDLAKILKMPHTWCLRKQNRTALSDLKLPQSKSCPESKNGINHIKFSGNSRRDDSLDPLSRPSESSSQSTESHSDQNQCSNYNSLQLESSNVFSQLQVRLKTVTVPQAERKIHVYRDFGEEKHSKVRGQGLETNTIFVDEHEKILGTEDSSNSKLQITITDEEGVKNYNHQLKQYRNDHETNILLNSSELNENAELQEASGLTISKDRVLSYKFPIRSSYKYLLLDDSAKTIDIAADATDNEHKSAPNCVPPLSDMLAEEASLSDIKNILKNASQNWPTQTVNSNLPKIHSVNDVQSDKCEKTSTPSSVVAMQWLSTNTNKGNSPKNYQNDENSNNAQKNISETVNEEQSSATITSQLKQNALLTYSSLEGGNEYLPKDKSDTDSKPSQDSLSGQVPLTNFIDSQDKSMTDFPLGDNTTMSPGTIKNAENYQSEKNIPISPHDTMSGQQVLTDTHGNMNKLLIHFSMRSGVIKKLENDQSENYKVDSLSDTATALMTPSGIIHGTKSTFQNWEQNSADSIMLRGIIKDGKEPDKSKMESACSVLDPVFNQLSLIHNKYCNEHDPQCHSLSGADVTGNRKNLGLLKNSESEIHSAVVSNKGVHQLSPINTTYNEVQKLIYLPNSAEIPSETEQEKAKATYPSSCLGPVINKPSPVTITHKYSDSSLNCSFNHSTSSVDTEFNKLLQKDNPEISGVAPSADSLQSTAVEYLQESPTEITIIRKNGLAHYSRNVTDTYCDETSCDQYKSKRFGKTKNAFSSPPGITTLWPTSSIVCNNQNKPLIHVDRESNQFLQKNKPESHGTDPSPEILTVLQSTTADIKKCAMHIDPSKVTEIVYDEKSCDKNVDDYQSENHGGILLGRVTGQRTGREKVQQNLPSNNDDTTLDRTLNKYKSEIAHVSSAVDTVIGQQFSTNIPHRSKYQSLNYSPNCPAVTLDRGNNKHLQKDNTGSILSDSLFDQPSPINPHNKVKPLTHFPLHNDNNLAAEITKKAENHQSEESSLIPSPYALIDQKSLTNSHSNLDKPLTHSLESSDIEIDENVQKHKYKISPVTSPTYPFTSYRSAANVKKNTLQHHATKVTDIYHRKRPSGKFKLNVLLKAKSVPSPSAAESTQSIFENISQSSNQDKSKDLRLVRDDISLLVGRENIDKCQPYTSSAISPTDKLNGEWAPKNITLGWRNILPNCSPNVDGTTADRDVNNTCDAVDKFETKCMLSALNQVSSQLSPTDTGRSNEHRPLNHLLNSTAVNVHRESPDYLEKCKHKTKSALLSVDKVIQQKSPTSGTHGYKDKPLNHSTVPTDVDVIIQDYNQDKFKTSHVIPPIDLVSSHQSAKNITHRDKHEILNCSLNCGTVTADTGVNEYLRKDPPETNPIPAVDLLNDTQSTTTITDIKKNIRHNYSSHLAETCLDKIPYKTFNFKDLHKTNSAPSSPPQVTGQWPITHTIHNNQDKSSARSTLSGEFRMNRRNNSCLQKYKSETNDEFSLSTSLAGQQSPLNIRKSKPDKSLAHSPNRSDFVRDTGIIKNLENCQPKNNRATFLWPDADIACDINTKFQNWFPTRDLSLNQQCDVNMKHYQSETGNTVSSQDLPIDQESFIGVTCSKKIKYLRESTKSGYITLARRYYGSCEQIDRDLINNVSSPHDLSPTLLSPSDIVHSNKNVTCDHSPIRADLPAQDGDNAKGNGKIFRRGRKSFCGEMFQNRTLGMKNANVSNFLQQSSPKKNQIDSDITEINNFRNRLNAYSDVSQYRASIDEDDSANNNVQAGTARFSKRYCRFARSPRPSLQNIPHRCGNMYKAKSLKDINSDYNQSPLQDHEHFFATNSLQNSKLTVRNRQFRPSLQLSNNIKSSRLCRSYSDLPSSDGNESDYNNWISYQDSKFSELLSGNVSKEDKKKETYLENMRRVLVADRLWKPGYLHKESSSPKSEDVFDPCTSEVNQDPGVNDDTGQNDEYFPVDYKIFWPKENPSDIMRLLSSSSTGSKISENSLSPPQHHTPAVIDKPNFSCYSDTNSDTTTDDEYFLDGNETAKESAL</sequence>
<feature type="compositionally biased region" description="Polar residues" evidence="1">
    <location>
        <begin position="1557"/>
        <end position="1567"/>
    </location>
</feature>
<feature type="region of interest" description="Disordered" evidence="1">
    <location>
        <begin position="2045"/>
        <end position="2102"/>
    </location>
</feature>
<dbReference type="Gene3D" id="6.10.250.3000">
    <property type="match status" value="1"/>
</dbReference>
<feature type="region of interest" description="Disordered" evidence="1">
    <location>
        <begin position="394"/>
        <end position="413"/>
    </location>
</feature>